<dbReference type="Pfam" id="PF07719">
    <property type="entry name" value="TPR_2"/>
    <property type="match status" value="1"/>
</dbReference>
<protein>
    <submittedName>
        <fullName evidence="6">TPR repeat</fullName>
    </submittedName>
</protein>
<dbReference type="InterPro" id="IPR019734">
    <property type="entry name" value="TPR_rpt"/>
</dbReference>
<dbReference type="SMART" id="SM00028">
    <property type="entry name" value="TPR"/>
    <property type="match status" value="7"/>
</dbReference>
<name>S0EV42_CHTCT</name>
<evidence type="ECO:0000256" key="4">
    <source>
        <dbReference type="SAM" id="Coils"/>
    </source>
</evidence>
<feature type="repeat" description="TPR" evidence="3">
    <location>
        <begin position="122"/>
        <end position="155"/>
    </location>
</feature>
<dbReference type="Pfam" id="PF13429">
    <property type="entry name" value="TPR_15"/>
    <property type="match status" value="1"/>
</dbReference>
<reference evidence="7" key="1">
    <citation type="submission" date="2013-03" db="EMBL/GenBank/DDBJ databases">
        <title>Genome sequence of Chthonomonas calidirosea, the first sequenced genome from the Armatimonadetes phylum (formally candidate division OP10).</title>
        <authorList>
            <person name="Lee K.C.Y."/>
            <person name="Morgan X.C."/>
            <person name="Dunfield P.F."/>
            <person name="Tamas I."/>
            <person name="Houghton K.M."/>
            <person name="Vyssotski M."/>
            <person name="Ryan J.L.J."/>
            <person name="Lagutin K."/>
            <person name="McDonald I.R."/>
            <person name="Stott M.B."/>
        </authorList>
    </citation>
    <scope>NUCLEOTIDE SEQUENCE [LARGE SCALE GENOMIC DNA]</scope>
    <source>
        <strain evidence="7">DSM 23976 / ICMP 18418 / T49</strain>
    </source>
</reference>
<feature type="repeat" description="TPR" evidence="3">
    <location>
        <begin position="376"/>
        <end position="409"/>
    </location>
</feature>
<dbReference type="Pfam" id="PF13432">
    <property type="entry name" value="TPR_16"/>
    <property type="match status" value="2"/>
</dbReference>
<dbReference type="InterPro" id="IPR013105">
    <property type="entry name" value="TPR_2"/>
</dbReference>
<dbReference type="KEGG" id="ccz:CCALI_01452"/>
<dbReference type="PANTHER" id="PTHR12558">
    <property type="entry name" value="CELL DIVISION CYCLE 16,23,27"/>
    <property type="match status" value="1"/>
</dbReference>
<dbReference type="Proteomes" id="UP000014227">
    <property type="component" value="Chromosome I"/>
</dbReference>
<evidence type="ECO:0000256" key="3">
    <source>
        <dbReference type="PROSITE-ProRule" id="PRU00339"/>
    </source>
</evidence>
<dbReference type="STRING" id="454171.CP488_02643"/>
<dbReference type="eggNOG" id="COG0457">
    <property type="taxonomic scope" value="Bacteria"/>
</dbReference>
<dbReference type="PANTHER" id="PTHR12558:SF13">
    <property type="entry name" value="CELL DIVISION CYCLE PROTEIN 27 HOMOLOG"/>
    <property type="match status" value="1"/>
</dbReference>
<sequence>MKRSKIRVETEEHKRIVEQKRLRFLLGLLAFVILLGIVSLPWQIRIRRHLALLHQQELQRQALQRAQEQMNLALQQAAQEVQLHPNDPAAHARYAALLEQQGRFSEAEEQWQKAVLLDPKDTNLHVAYAACLDGNGKEDVAMLEYERALRLDPNNLRAALGLALRYITLGWNQNALALLKRQLKAHGDSSKLHETLAMAYFQLTRLSEAERELLKAQQLDPHDPSIFGPLAEVYWTANNPQKALVTLDQAIAQVSDPTPLLLERAKIYNTIGQPDKALLDAETVLRQDPHNLEALFQKGRALQFKGDLRGAIRAWQLVYDSAPDMDNVGLLLGRALIALGRRAAGRELVQESLQRMRDADEWQSLGRQIMNAPNSVPLHLRLAQYYLRIGNLPRAIIEFRAVCQLDPHNAAGREGLKIALQKAGRPLTELSLATTPSH</sequence>
<dbReference type="RefSeq" id="WP_016482804.1">
    <property type="nucleotide sequence ID" value="NC_021487.1"/>
</dbReference>
<dbReference type="InterPro" id="IPR011990">
    <property type="entry name" value="TPR-like_helical_dom_sf"/>
</dbReference>
<evidence type="ECO:0000256" key="1">
    <source>
        <dbReference type="ARBA" id="ARBA00022737"/>
    </source>
</evidence>
<evidence type="ECO:0000256" key="5">
    <source>
        <dbReference type="SAM" id="Phobius"/>
    </source>
</evidence>
<dbReference type="Gene3D" id="1.25.40.10">
    <property type="entry name" value="Tetratricopeptide repeat domain"/>
    <property type="match status" value="3"/>
</dbReference>
<dbReference type="SUPFAM" id="SSF48452">
    <property type="entry name" value="TPR-like"/>
    <property type="match status" value="2"/>
</dbReference>
<evidence type="ECO:0000313" key="6">
    <source>
        <dbReference type="EMBL" id="CCW35268.1"/>
    </source>
</evidence>
<keyword evidence="5" id="KW-0472">Membrane</keyword>
<keyword evidence="1" id="KW-0677">Repeat</keyword>
<feature type="coiled-coil region" evidence="4">
    <location>
        <begin position="53"/>
        <end position="83"/>
    </location>
</feature>
<dbReference type="PROSITE" id="PS50005">
    <property type="entry name" value="TPR"/>
    <property type="match status" value="4"/>
</dbReference>
<dbReference type="InParanoid" id="S0EV42"/>
<gene>
    <name evidence="6" type="ORF">CCALI_01452</name>
</gene>
<keyword evidence="5" id="KW-1133">Transmembrane helix</keyword>
<dbReference type="AlphaFoldDB" id="S0EV42"/>
<organism evidence="6 7">
    <name type="scientific">Chthonomonas calidirosea (strain DSM 23976 / ICMP 18418 / T49)</name>
    <dbReference type="NCBI Taxonomy" id="1303518"/>
    <lineage>
        <taxon>Bacteria</taxon>
        <taxon>Bacillati</taxon>
        <taxon>Armatimonadota</taxon>
        <taxon>Chthonomonadia</taxon>
        <taxon>Chthonomonadales</taxon>
        <taxon>Chthonomonadaceae</taxon>
        <taxon>Chthonomonas</taxon>
    </lineage>
</organism>
<keyword evidence="2 3" id="KW-0802">TPR repeat</keyword>
<dbReference type="PATRIC" id="fig|1303518.3.peg.1484"/>
<feature type="transmembrane region" description="Helical" evidence="5">
    <location>
        <begin position="21"/>
        <end position="42"/>
    </location>
</feature>
<evidence type="ECO:0000256" key="2">
    <source>
        <dbReference type="ARBA" id="ARBA00022803"/>
    </source>
</evidence>
<dbReference type="HOGENOM" id="CLU_625139_0_0_0"/>
<proteinExistence type="predicted"/>
<evidence type="ECO:0000313" key="7">
    <source>
        <dbReference type="Proteomes" id="UP000014227"/>
    </source>
</evidence>
<dbReference type="EMBL" id="HF951689">
    <property type="protein sequence ID" value="CCW35268.1"/>
    <property type="molecule type" value="Genomic_DNA"/>
</dbReference>
<accession>S0EV42</accession>
<keyword evidence="7" id="KW-1185">Reference proteome</keyword>
<keyword evidence="4" id="KW-0175">Coiled coil</keyword>
<feature type="repeat" description="TPR" evidence="3">
    <location>
        <begin position="190"/>
        <end position="223"/>
    </location>
</feature>
<keyword evidence="5" id="KW-0812">Transmembrane</keyword>
<feature type="repeat" description="TPR" evidence="3">
    <location>
        <begin position="88"/>
        <end position="121"/>
    </location>
</feature>